<dbReference type="NCBIfam" id="TIGR00360">
    <property type="entry name" value="ComEC_N-term"/>
    <property type="match status" value="1"/>
</dbReference>
<dbReference type="PANTHER" id="PTHR30619">
    <property type="entry name" value="DNA INTERNALIZATION/COMPETENCE PROTEIN COMEC/REC2"/>
    <property type="match status" value="1"/>
</dbReference>
<dbReference type="InterPro" id="IPR052159">
    <property type="entry name" value="Competence_DNA_uptake"/>
</dbReference>
<evidence type="ECO:0000313" key="10">
    <source>
        <dbReference type="Proteomes" id="UP000596977"/>
    </source>
</evidence>
<dbReference type="GO" id="GO:0005886">
    <property type="term" value="C:plasma membrane"/>
    <property type="evidence" value="ECO:0007669"/>
    <property type="project" value="UniProtKB-SubCell"/>
</dbReference>
<feature type="transmembrane region" description="Helical" evidence="7">
    <location>
        <begin position="408"/>
        <end position="427"/>
    </location>
</feature>
<keyword evidence="3 7" id="KW-0812">Transmembrane</keyword>
<comment type="caution">
    <text evidence="9">The sequence shown here is derived from an EMBL/GenBank/DDBJ whole genome shotgun (WGS) entry which is preliminary data.</text>
</comment>
<keyword evidence="4 7" id="KW-1133">Transmembrane helix</keyword>
<feature type="transmembrane region" description="Helical" evidence="7">
    <location>
        <begin position="299"/>
        <end position="317"/>
    </location>
</feature>
<evidence type="ECO:0000256" key="5">
    <source>
        <dbReference type="ARBA" id="ARBA00023136"/>
    </source>
</evidence>
<feature type="transmembrane region" description="Helical" evidence="7">
    <location>
        <begin position="498"/>
        <end position="517"/>
    </location>
</feature>
<evidence type="ECO:0000313" key="9">
    <source>
        <dbReference type="EMBL" id="GGA52419.1"/>
    </source>
</evidence>
<feature type="transmembrane region" description="Helical" evidence="7">
    <location>
        <begin position="467"/>
        <end position="486"/>
    </location>
</feature>
<dbReference type="PANTHER" id="PTHR30619:SF1">
    <property type="entry name" value="RECOMBINATION PROTEIN 2"/>
    <property type="match status" value="1"/>
</dbReference>
<evidence type="ECO:0000256" key="4">
    <source>
        <dbReference type="ARBA" id="ARBA00022989"/>
    </source>
</evidence>
<name>A0A916RC91_9HYPH</name>
<proteinExistence type="predicted"/>
<dbReference type="EMBL" id="BMKB01000003">
    <property type="protein sequence ID" value="GGA52419.1"/>
    <property type="molecule type" value="Genomic_DNA"/>
</dbReference>
<keyword evidence="2" id="KW-1003">Cell membrane</keyword>
<dbReference type="AlphaFoldDB" id="A0A916RC91"/>
<evidence type="ECO:0000256" key="1">
    <source>
        <dbReference type="ARBA" id="ARBA00004651"/>
    </source>
</evidence>
<evidence type="ECO:0000259" key="8">
    <source>
        <dbReference type="Pfam" id="PF03772"/>
    </source>
</evidence>
<keyword evidence="10" id="KW-1185">Reference proteome</keyword>
<dbReference type="Pfam" id="PF03772">
    <property type="entry name" value="Competence"/>
    <property type="match status" value="1"/>
</dbReference>
<feature type="region of interest" description="Disordered" evidence="6">
    <location>
        <begin position="671"/>
        <end position="690"/>
    </location>
</feature>
<feature type="transmembrane region" description="Helical" evidence="7">
    <location>
        <begin position="439"/>
        <end position="460"/>
    </location>
</feature>
<evidence type="ECO:0000256" key="2">
    <source>
        <dbReference type="ARBA" id="ARBA00022475"/>
    </source>
</evidence>
<dbReference type="Proteomes" id="UP000596977">
    <property type="component" value="Unassembled WGS sequence"/>
</dbReference>
<accession>A0A916RC91</accession>
<keyword evidence="5 7" id="KW-0472">Membrane</keyword>
<gene>
    <name evidence="9" type="ORF">GCM10011499_23120</name>
</gene>
<feature type="transmembrane region" description="Helical" evidence="7">
    <location>
        <begin position="370"/>
        <end position="387"/>
    </location>
</feature>
<organism evidence="9 10">
    <name type="scientific">Pelagibacterium lentulum</name>
    <dbReference type="NCBI Taxonomy" id="2029865"/>
    <lineage>
        <taxon>Bacteria</taxon>
        <taxon>Pseudomonadati</taxon>
        <taxon>Pseudomonadota</taxon>
        <taxon>Alphaproteobacteria</taxon>
        <taxon>Hyphomicrobiales</taxon>
        <taxon>Devosiaceae</taxon>
        <taxon>Pelagibacterium</taxon>
    </lineage>
</organism>
<evidence type="ECO:0000256" key="7">
    <source>
        <dbReference type="SAM" id="Phobius"/>
    </source>
</evidence>
<sequence length="690" mass="74708">MGDLSRGLAISIARAADFALEQRRFFLLVPFALILGLIAYRIMPGEPTGTVWIAGTMFVTLCAIAFRSSGVSRRLVLFLTWIWIGTLVLPLHGALWGTKMLEAPRYGIYEFTIDQIIFDDGNSQRWIVSQIVADQPRNDPGVNRARLATRDIFAVEQGDTISARVRFSPVPPPIVPGGYDAQFVSYFQSIGAYGSVLGNVEVHHTIDTGFAEMVAWVRAEIGARILTVLDDRIGGVATALITGDQSRLDPDERAVMASAGLAHVLAISGLHLTIAAGSVFAVLRLVLSAIPGIAEHYPIKRIAAFGGITTAFAYLFISGMGISAIRATIMLCLVLGAVMAGRHALTMRNVAIAAILIVLVDPASIFRASFQLSFAAVIALIAAFELARDSREKKTYETSKLLRFFKEIGVTSIIAGAATMLFTAYHFQQTAPFGLLGNLMAMPIVTLVMMPSALIATLMIPFGLEGPFYLIMGWSIEAVLWCAHFVQTVSFGFDPSPILAPSALVVGLVALAWLAFFQCRIRIWGPALAVPVIFAFCTEPSPNVLIADSTQATVVRHEGALALIAGRNNTFATNVWSERYIESIASRHDVTNCDGLGCVISASEGYTVALVRDPAAFNEDCALADLVITRMPAPPSCSDMASAVIDETALSTHGTHMLYWNRARQTFRIKPTVPDPNRPWRPTYVPNGQE</sequence>
<feature type="transmembrane region" description="Helical" evidence="7">
    <location>
        <begin position="261"/>
        <end position="287"/>
    </location>
</feature>
<evidence type="ECO:0000256" key="6">
    <source>
        <dbReference type="SAM" id="MobiDB-lite"/>
    </source>
</evidence>
<evidence type="ECO:0000256" key="3">
    <source>
        <dbReference type="ARBA" id="ARBA00022692"/>
    </source>
</evidence>
<feature type="transmembrane region" description="Helical" evidence="7">
    <location>
        <begin position="25"/>
        <end position="43"/>
    </location>
</feature>
<feature type="transmembrane region" description="Helical" evidence="7">
    <location>
        <begin position="347"/>
        <end position="364"/>
    </location>
</feature>
<feature type="transmembrane region" description="Helical" evidence="7">
    <location>
        <begin position="49"/>
        <end position="66"/>
    </location>
</feature>
<protein>
    <submittedName>
        <fullName evidence="9">Competence protein ComEC</fullName>
    </submittedName>
</protein>
<comment type="subcellular location">
    <subcellularLocation>
        <location evidence="1">Cell membrane</location>
        <topology evidence="1">Multi-pass membrane protein</topology>
    </subcellularLocation>
</comment>
<feature type="transmembrane region" description="Helical" evidence="7">
    <location>
        <begin position="75"/>
        <end position="96"/>
    </location>
</feature>
<feature type="domain" description="ComEC/Rec2-related protein" evidence="8">
    <location>
        <begin position="240"/>
        <end position="516"/>
    </location>
</feature>
<dbReference type="InterPro" id="IPR004477">
    <property type="entry name" value="ComEC_N"/>
</dbReference>
<dbReference type="RefSeq" id="WP_164734847.1">
    <property type="nucleotide sequence ID" value="NZ_BMKB01000003.1"/>
</dbReference>
<reference evidence="9 10" key="1">
    <citation type="journal article" date="2014" name="Int. J. Syst. Evol. Microbiol.">
        <title>Complete genome sequence of Corynebacterium casei LMG S-19264T (=DSM 44701T), isolated from a smear-ripened cheese.</title>
        <authorList>
            <consortium name="US DOE Joint Genome Institute (JGI-PGF)"/>
            <person name="Walter F."/>
            <person name="Albersmeier A."/>
            <person name="Kalinowski J."/>
            <person name="Ruckert C."/>
        </authorList>
    </citation>
    <scope>NUCLEOTIDE SEQUENCE [LARGE SCALE GENOMIC DNA]</scope>
    <source>
        <strain evidence="9 10">CGMCC 1.15896</strain>
    </source>
</reference>